<evidence type="ECO:0000256" key="6">
    <source>
        <dbReference type="SAM" id="MobiDB-lite"/>
    </source>
</evidence>
<dbReference type="GO" id="GO:0008270">
    <property type="term" value="F:zinc ion binding"/>
    <property type="evidence" value="ECO:0007669"/>
    <property type="project" value="UniProtKB-KW"/>
</dbReference>
<evidence type="ECO:0000256" key="4">
    <source>
        <dbReference type="ARBA" id="ARBA00022833"/>
    </source>
</evidence>
<feature type="compositionally biased region" description="Low complexity" evidence="6">
    <location>
        <begin position="281"/>
        <end position="292"/>
    </location>
</feature>
<keyword evidence="1 5" id="KW-0728">SH3 domain</keyword>
<dbReference type="PROSITE" id="PS50002">
    <property type="entry name" value="SH3"/>
    <property type="match status" value="1"/>
</dbReference>
<dbReference type="InterPro" id="IPR001452">
    <property type="entry name" value="SH3_domain"/>
</dbReference>
<dbReference type="HOGENOM" id="CLU_005224_1_0_1"/>
<feature type="compositionally biased region" description="Basic and acidic residues" evidence="6">
    <location>
        <begin position="34"/>
        <end position="52"/>
    </location>
</feature>
<dbReference type="EMBL" id="KI911140">
    <property type="protein sequence ID" value="ETS05539.1"/>
    <property type="molecule type" value="Genomic_DNA"/>
</dbReference>
<keyword evidence="3" id="KW-0863">Zinc-finger</keyword>
<dbReference type="Proteomes" id="UP000024376">
    <property type="component" value="Unassembled WGS sequence"/>
</dbReference>
<evidence type="ECO:0000256" key="3">
    <source>
        <dbReference type="ARBA" id="ARBA00022771"/>
    </source>
</evidence>
<evidence type="ECO:0000256" key="1">
    <source>
        <dbReference type="ARBA" id="ARBA00022443"/>
    </source>
</evidence>
<sequence>MYTAANPNKERPEADKREMDEKYKPGDQVLPKVKTRERTAEEKRLEEEDRRLMDEVREMSLLEAVEAALPESQQARSARRHADGRSSDGRARSGSESRRSESRQRQVEHQSSLRSLIGSEMSERDIEREIEEFARQIQEEGLLDGLDLDNIDLSRDDELSQRITEAYRRRQRGRSRQEQSERRPEGRRAGIGRIHDQQARQATGIDRQFRHQQVSGSSSSAAVPAAAHPADTPPRGNGHGASFASRTQSYPAASTPSHSIPPELIELTAARSSKANRPTEVVSPPASLVSSPIESPMAGTSRHQRTQSQLFEEPSISCSRCQKADIQYDVHYNCRVCHDGHWNLCVDCYRSGKGCLYWFGFGYGAWKKWEKRKQADDTIAMPHMLNAGRYMRPASTTASADGKKTMTVDDPKSRLETGTFCARCFAWTNDCFWRCDVCNEGDWGFCNNCVNEGKSCSHRLLPLAHEATLKSTYVSRSPRSGGRPSTATVLNASQLSGIGPFRPLAFKTKCDICKDTIPSSELRYHCFSCSSTAVQDATPGDYDICTSCYSGLESKGDISEENGSSGWRRCPSGHRMVVVGFMEGKLGQWRSVERDLVGGRALRSEPLENIAHPDFMKWSWYEGDGKRERLVTTDVSATAPDRLGEILYAREFPPDGGSGLTAHAMWAWYPKPGAEDELTFPRGADIQEIRDINGDWFFGTYMGAKGVFPAPYVKMAQHS</sequence>
<organism evidence="8 9">
    <name type="scientific">Hypocrea jecorina (strain ATCC 56765 / BCRC 32924 / NRRL 11460 / Rut C-30)</name>
    <name type="common">Trichoderma reesei</name>
    <dbReference type="NCBI Taxonomy" id="1344414"/>
    <lineage>
        <taxon>Eukaryota</taxon>
        <taxon>Fungi</taxon>
        <taxon>Dikarya</taxon>
        <taxon>Ascomycota</taxon>
        <taxon>Pezizomycotina</taxon>
        <taxon>Sordariomycetes</taxon>
        <taxon>Hypocreomycetidae</taxon>
        <taxon>Hypocreales</taxon>
        <taxon>Hypocreaceae</taxon>
        <taxon>Trichoderma</taxon>
    </lineage>
</organism>
<accession>A0A024SLM3</accession>
<feature type="compositionally biased region" description="Basic and acidic residues" evidence="6">
    <location>
        <begin position="8"/>
        <end position="25"/>
    </location>
</feature>
<dbReference type="OrthoDB" id="1305878at2759"/>
<feature type="region of interest" description="Disordered" evidence="6">
    <location>
        <begin position="166"/>
        <end position="309"/>
    </location>
</feature>
<keyword evidence="2" id="KW-0479">Metal-binding</keyword>
<feature type="domain" description="SH3" evidence="7">
    <location>
        <begin position="657"/>
        <end position="718"/>
    </location>
</feature>
<feature type="compositionally biased region" description="Polar residues" evidence="6">
    <location>
        <begin position="244"/>
        <end position="258"/>
    </location>
</feature>
<dbReference type="InterPro" id="IPR036028">
    <property type="entry name" value="SH3-like_dom_sf"/>
</dbReference>
<evidence type="ECO:0000256" key="2">
    <source>
        <dbReference type="ARBA" id="ARBA00022723"/>
    </source>
</evidence>
<proteinExistence type="predicted"/>
<dbReference type="AlphaFoldDB" id="A0A024SLM3"/>
<dbReference type="Gene3D" id="3.30.60.90">
    <property type="match status" value="1"/>
</dbReference>
<name>A0A024SLM3_HYPJR</name>
<feature type="compositionally biased region" description="Basic and acidic residues" evidence="6">
    <location>
        <begin position="175"/>
        <end position="198"/>
    </location>
</feature>
<evidence type="ECO:0000259" key="7">
    <source>
        <dbReference type="PROSITE" id="PS50002"/>
    </source>
</evidence>
<dbReference type="InterPro" id="IPR043145">
    <property type="entry name" value="Znf_ZZ_sf"/>
</dbReference>
<gene>
    <name evidence="8" type="ORF">M419DRAFT_95644</name>
</gene>
<feature type="compositionally biased region" description="Basic and acidic residues" evidence="6">
    <location>
        <begin position="80"/>
        <end position="108"/>
    </location>
</feature>
<evidence type="ECO:0000256" key="5">
    <source>
        <dbReference type="PROSITE-ProRule" id="PRU00192"/>
    </source>
</evidence>
<evidence type="ECO:0000313" key="8">
    <source>
        <dbReference type="EMBL" id="ETS05539.1"/>
    </source>
</evidence>
<protein>
    <recommendedName>
        <fullName evidence="7">SH3 domain-containing protein</fullName>
    </recommendedName>
</protein>
<dbReference type="SUPFAM" id="SSF57850">
    <property type="entry name" value="RING/U-box"/>
    <property type="match status" value="1"/>
</dbReference>
<feature type="region of interest" description="Disordered" evidence="6">
    <location>
        <begin position="1"/>
        <end position="52"/>
    </location>
</feature>
<feature type="region of interest" description="Disordered" evidence="6">
    <location>
        <begin position="64"/>
        <end position="123"/>
    </location>
</feature>
<feature type="compositionally biased region" description="Low complexity" evidence="6">
    <location>
        <begin position="211"/>
        <end position="230"/>
    </location>
</feature>
<evidence type="ECO:0000313" key="9">
    <source>
        <dbReference type="Proteomes" id="UP000024376"/>
    </source>
</evidence>
<reference evidence="9" key="1">
    <citation type="journal article" date="2013" name="Ind. Biotechnol.">
        <title>Comparative genomics analysis of Trichoderma reesei strains.</title>
        <authorList>
            <person name="Koike H."/>
            <person name="Aerts A."/>
            <person name="LaButti K."/>
            <person name="Grigoriev I.V."/>
            <person name="Baker S.E."/>
        </authorList>
    </citation>
    <scope>NUCLEOTIDE SEQUENCE [LARGE SCALE GENOMIC DNA]</scope>
    <source>
        <strain evidence="9">ATCC 56765 / BCRC 32924 / NRRL 11460 / Rut C-30</strain>
    </source>
</reference>
<dbReference type="SUPFAM" id="SSF50044">
    <property type="entry name" value="SH3-domain"/>
    <property type="match status" value="1"/>
</dbReference>
<dbReference type="SMART" id="SM00326">
    <property type="entry name" value="SH3"/>
    <property type="match status" value="1"/>
</dbReference>
<dbReference type="Gene3D" id="2.30.30.40">
    <property type="entry name" value="SH3 Domains"/>
    <property type="match status" value="1"/>
</dbReference>
<dbReference type="KEGG" id="trr:M419DRAFT_95644"/>
<keyword evidence="4" id="KW-0862">Zinc</keyword>